<keyword evidence="3" id="KW-0326">Glycosidase</keyword>
<feature type="compositionally biased region" description="Polar residues" evidence="1">
    <location>
        <begin position="396"/>
        <end position="416"/>
    </location>
</feature>
<reference evidence="3 4" key="1">
    <citation type="journal article" date="2012" name="BMC Genomics">
        <title>Comparative genomic analysis and phylogenetic position of Theileria equi.</title>
        <authorList>
            <person name="Kappmeyer L.S."/>
            <person name="Thiagarajan M."/>
            <person name="Herndon D.R."/>
            <person name="Ramsay J.D."/>
            <person name="Caler E."/>
            <person name="Djikeng A."/>
            <person name="Gillespie J.J."/>
            <person name="Lau A.O."/>
            <person name="Roalson E.H."/>
            <person name="Silva J.C."/>
            <person name="Silva M.G."/>
            <person name="Suarez C.E."/>
            <person name="Ueti M.W."/>
            <person name="Nene V.M."/>
            <person name="Mealey R.H."/>
            <person name="Knowles D.P."/>
            <person name="Brayton K.A."/>
        </authorList>
    </citation>
    <scope>NUCLEOTIDE SEQUENCE [LARGE SCALE GENOMIC DNA]</scope>
    <source>
        <strain evidence="3 4">WA</strain>
    </source>
</reference>
<evidence type="ECO:0000256" key="1">
    <source>
        <dbReference type="SAM" id="MobiDB-lite"/>
    </source>
</evidence>
<sequence length="547" mass="58798">MRILALLWTVSLAGLCHGKGGHKNYRSNDNEHSGDSKKPQSIPANPQGSGNVVAEGSGTAEGSNCRQVDVDVRGSGDNLDAQPSLEDTEKEPTKPEKPASSLPSKVDTSLFNVVDSVEDNVKVLKLKAKEGVTANKLTYEGLTVWEEKKKSCLSAVLYLDKGGPTLAVIKAKSTKGDANFTVYRYHDGKKWKNCTKRTHKNKLKKLKESCNPANQAPKEHSKESLNPTTSTVAPPAEESPVTHNSVSSEHHEAKPEGAISQDNEEEPETPTAQPSQPAVQPTSLSDYKSKVDSTLFNVENGQENGFKVLKLKAKEGVTANKLTYGSEVVWQAQNAVDVQASDTQQLNSTGRANPNQGTLSEDLQQSTVSSALTATAQGGLPPDAPQSEVGEGTPKDNGTSKPVTDESQVPQPSGQSGLVLDLASPDEAEIVVKENKEYGVTVKYHYPKDTSKDTSKITTVMDGEKEVWKGVDKEHALSVLVYYAKGDSSLITIGISKGSGSKLDFKHFEKNADGKWTLIKKEDYDQKLKDLKSGVTNPSSSDPSTPS</sequence>
<feature type="region of interest" description="Disordered" evidence="1">
    <location>
        <begin position="202"/>
        <end position="285"/>
    </location>
</feature>
<feature type="compositionally biased region" description="Basic and acidic residues" evidence="1">
    <location>
        <begin position="26"/>
        <end position="38"/>
    </location>
</feature>
<keyword evidence="4" id="KW-1185">Reference proteome</keyword>
<dbReference type="KEGG" id="beq:BEWA_045740"/>
<dbReference type="Pfam" id="PF04385">
    <property type="entry name" value="FAINT"/>
    <property type="match status" value="2"/>
</dbReference>
<dbReference type="Proteomes" id="UP000031512">
    <property type="component" value="Unassembled WGS sequence"/>
</dbReference>
<feature type="region of interest" description="Disordered" evidence="1">
    <location>
        <begin position="18"/>
        <end position="104"/>
    </location>
</feature>
<evidence type="ECO:0000313" key="4">
    <source>
        <dbReference type="Proteomes" id="UP000031512"/>
    </source>
</evidence>
<comment type="caution">
    <text evidence="3">The sequence shown here is derived from an EMBL/GenBank/DDBJ whole genome shotgun (WGS) entry which is preliminary data.</text>
</comment>
<feature type="compositionally biased region" description="Polar residues" evidence="1">
    <location>
        <begin position="270"/>
        <end position="285"/>
    </location>
</feature>
<evidence type="ECO:0000313" key="3">
    <source>
        <dbReference type="EMBL" id="EKX72110.1"/>
    </source>
</evidence>
<dbReference type="GO" id="GO:0033904">
    <property type="term" value="F:dextranase activity"/>
    <property type="evidence" value="ECO:0007669"/>
    <property type="project" value="UniProtKB-EC"/>
</dbReference>
<dbReference type="EMBL" id="ACOU01000007">
    <property type="protein sequence ID" value="EKX72110.1"/>
    <property type="molecule type" value="Genomic_DNA"/>
</dbReference>
<dbReference type="EC" id="3.2.1.11" evidence="3"/>
<organism evidence="3 4">
    <name type="scientific">Theileria equi strain WA</name>
    <dbReference type="NCBI Taxonomy" id="1537102"/>
    <lineage>
        <taxon>Eukaryota</taxon>
        <taxon>Sar</taxon>
        <taxon>Alveolata</taxon>
        <taxon>Apicomplexa</taxon>
        <taxon>Aconoidasida</taxon>
        <taxon>Piroplasmida</taxon>
        <taxon>Theileriidae</taxon>
        <taxon>Theileria</taxon>
    </lineage>
</organism>
<dbReference type="RefSeq" id="XP_004831562.1">
    <property type="nucleotide sequence ID" value="XM_004831505.1"/>
</dbReference>
<feature type="chain" id="PRO_5003953045" evidence="2">
    <location>
        <begin position="19"/>
        <end position="547"/>
    </location>
</feature>
<feature type="region of interest" description="Disordered" evidence="1">
    <location>
        <begin position="375"/>
        <end position="419"/>
    </location>
</feature>
<name>L1LA51_THEEQ</name>
<proteinExistence type="predicted"/>
<feature type="signal peptide" evidence="2">
    <location>
        <begin position="1"/>
        <end position="18"/>
    </location>
</feature>
<dbReference type="AlphaFoldDB" id="L1LA51"/>
<dbReference type="VEuPathDB" id="PiroplasmaDB:BEWA_045740"/>
<keyword evidence="2" id="KW-0732">Signal</keyword>
<gene>
    <name evidence="3" type="ORF">BEWA_045740</name>
</gene>
<accession>L1LA51</accession>
<keyword evidence="3" id="KW-0378">Hydrolase</keyword>
<evidence type="ECO:0000256" key="2">
    <source>
        <dbReference type="SAM" id="SignalP"/>
    </source>
</evidence>
<dbReference type="InterPro" id="IPR007480">
    <property type="entry name" value="DUF529"/>
</dbReference>
<dbReference type="GeneID" id="15805200"/>
<protein>
    <submittedName>
        <fullName evidence="3">Signal peptide containing protein</fullName>
        <ecNumber evidence="3">3.2.1.11</ecNumber>
    </submittedName>
</protein>